<comment type="caution">
    <text evidence="1">The sequence shown here is derived from an EMBL/GenBank/DDBJ whole genome shotgun (WGS) entry which is preliminary data.</text>
</comment>
<evidence type="ECO:0000313" key="1">
    <source>
        <dbReference type="EMBL" id="KAG0669897.1"/>
    </source>
</evidence>
<accession>A0A9P7BCK7</accession>
<gene>
    <name evidence="1" type="ORF">C6P45_003179</name>
</gene>
<dbReference type="EMBL" id="PUHR01000031">
    <property type="protein sequence ID" value="KAG0669897.1"/>
    <property type="molecule type" value="Genomic_DNA"/>
</dbReference>
<proteinExistence type="predicted"/>
<organism evidence="1 2">
    <name type="scientific">Maudiozyma exigua</name>
    <name type="common">Yeast</name>
    <name type="synonym">Kazachstania exigua</name>
    <dbReference type="NCBI Taxonomy" id="34358"/>
    <lineage>
        <taxon>Eukaryota</taxon>
        <taxon>Fungi</taxon>
        <taxon>Dikarya</taxon>
        <taxon>Ascomycota</taxon>
        <taxon>Saccharomycotina</taxon>
        <taxon>Saccharomycetes</taxon>
        <taxon>Saccharomycetales</taxon>
        <taxon>Saccharomycetaceae</taxon>
        <taxon>Maudiozyma</taxon>
    </lineage>
</organism>
<sequence>MKSLPLLLTRICFILIKIIKEYISKRLVTKSLIKQLRNLVAIATIGITTNGKLNGSNNSLLITCLSMGFSLLLSSIEIPLELIVYLTMECFDRILVHINSKMTKLFKFRQSHITILKQILLGLLLSLTRPKYTLNTGLSNFLYGKSSIICDFLILYLSMDIYSLYQTINQLLKNKKVNGKHIKQYYKETIDSFHDPMRLPQPILNKFSEIYELSLEKHSSWKEKLLDSFIVTNLQICIKWTLWLRIFKILIHSNHKKDHIVSDYFIQSILLSLSFNMLNNSNQTDKKMTINKNLLKYLLWKLLVTLINQNFKISDNNRKLITLLLSTVQSYKFQSVNI</sequence>
<protein>
    <submittedName>
        <fullName evidence="1">Uncharacterized protein</fullName>
    </submittedName>
</protein>
<name>A0A9P7BCK7_MAUEX</name>
<dbReference type="OrthoDB" id="4063341at2759"/>
<dbReference type="AlphaFoldDB" id="A0A9P7BCK7"/>
<keyword evidence="2" id="KW-1185">Reference proteome</keyword>
<dbReference type="Proteomes" id="UP000750334">
    <property type="component" value="Unassembled WGS sequence"/>
</dbReference>
<reference evidence="1 2" key="1">
    <citation type="submission" date="2020-11" db="EMBL/GenBank/DDBJ databases">
        <title>Kefir isolates.</title>
        <authorList>
            <person name="Marcisauskas S."/>
            <person name="Kim Y."/>
            <person name="Blasche S."/>
        </authorList>
    </citation>
    <scope>NUCLEOTIDE SEQUENCE [LARGE SCALE GENOMIC DNA]</scope>
    <source>
        <strain evidence="1 2">OG2</strain>
    </source>
</reference>
<evidence type="ECO:0000313" key="2">
    <source>
        <dbReference type="Proteomes" id="UP000750334"/>
    </source>
</evidence>